<dbReference type="Gene3D" id="1.10.10.10">
    <property type="entry name" value="Winged helix-like DNA-binding domain superfamily/Winged helix DNA-binding domain"/>
    <property type="match status" value="1"/>
</dbReference>
<dbReference type="HOGENOM" id="CLU_097103_3_0_9"/>
<dbReference type="NCBIfam" id="NF001680">
    <property type="entry name" value="PRK00441.1"/>
    <property type="match status" value="1"/>
</dbReference>
<evidence type="ECO:0000256" key="3">
    <source>
        <dbReference type="ARBA" id="ARBA00022490"/>
    </source>
</evidence>
<evidence type="ECO:0000256" key="7">
    <source>
        <dbReference type="HAMAP-Rule" id="MF_00173"/>
    </source>
</evidence>
<dbReference type="EMBL" id="CP003065">
    <property type="protein sequence ID" value="AEV68634.1"/>
    <property type="molecule type" value="Genomic_DNA"/>
</dbReference>
<evidence type="ECO:0000259" key="9">
    <source>
        <dbReference type="Pfam" id="PF01316"/>
    </source>
</evidence>
<dbReference type="PANTHER" id="PTHR34471:SF1">
    <property type="entry name" value="ARGININE REPRESSOR"/>
    <property type="match status" value="1"/>
</dbReference>
<dbReference type="InterPro" id="IPR036388">
    <property type="entry name" value="WH-like_DNA-bd_sf"/>
</dbReference>
<keyword evidence="7" id="KW-0678">Repressor</keyword>
<evidence type="ECO:0000256" key="5">
    <source>
        <dbReference type="ARBA" id="ARBA00023125"/>
    </source>
</evidence>
<dbReference type="InterPro" id="IPR001669">
    <property type="entry name" value="Arg_repress"/>
</dbReference>
<dbReference type="InterPro" id="IPR020900">
    <property type="entry name" value="Arg_repress_DNA-bd"/>
</dbReference>
<dbReference type="HAMAP" id="MF_00173">
    <property type="entry name" value="Arg_repressor"/>
    <property type="match status" value="1"/>
</dbReference>
<evidence type="ECO:0000256" key="8">
    <source>
        <dbReference type="NCBIfam" id="TIGR01529"/>
    </source>
</evidence>
<dbReference type="RefSeq" id="WP_014255214.1">
    <property type="nucleotide sequence ID" value="NC_016627.1"/>
</dbReference>
<dbReference type="Gene3D" id="3.30.1360.40">
    <property type="match status" value="1"/>
</dbReference>
<dbReference type="UniPathway" id="UPA00068"/>
<dbReference type="Pfam" id="PF02863">
    <property type="entry name" value="Arg_repressor_C"/>
    <property type="match status" value="1"/>
</dbReference>
<dbReference type="GO" id="GO:1900079">
    <property type="term" value="P:regulation of arginine biosynthetic process"/>
    <property type="evidence" value="ECO:0007669"/>
    <property type="project" value="UniProtKB-UniRule"/>
</dbReference>
<comment type="function">
    <text evidence="7">Regulates arginine biosynthesis genes.</text>
</comment>
<dbReference type="GO" id="GO:0051259">
    <property type="term" value="P:protein complex oligomerization"/>
    <property type="evidence" value="ECO:0007669"/>
    <property type="project" value="InterPro"/>
</dbReference>
<keyword evidence="7" id="KW-0028">Amino-acid biosynthesis</keyword>
<comment type="pathway">
    <text evidence="7">Amino-acid biosynthesis; L-arginine biosynthesis [regulation].</text>
</comment>
<dbReference type="AlphaFoldDB" id="G8LW30"/>
<dbReference type="PRINTS" id="PR01467">
    <property type="entry name" value="ARGREPRESSOR"/>
</dbReference>
<dbReference type="InterPro" id="IPR036390">
    <property type="entry name" value="WH_DNA-bd_sf"/>
</dbReference>
<keyword evidence="7" id="KW-0055">Arginine biosynthesis</keyword>
<dbReference type="GO" id="GO:0006526">
    <property type="term" value="P:L-arginine biosynthetic process"/>
    <property type="evidence" value="ECO:0007669"/>
    <property type="project" value="UniProtKB-UniPathway"/>
</dbReference>
<dbReference type="GO" id="GO:0003700">
    <property type="term" value="F:DNA-binding transcription factor activity"/>
    <property type="evidence" value="ECO:0007669"/>
    <property type="project" value="UniProtKB-UniRule"/>
</dbReference>
<name>G8LW30_ACECE</name>
<dbReference type="InterPro" id="IPR020899">
    <property type="entry name" value="Arg_repress_C"/>
</dbReference>
<keyword evidence="6 7" id="KW-0804">Transcription</keyword>
<sequence length="155" mass="17521">MKYNRQAKILEIIESEVIETQEEIAERLKAMGMDVTQATISRDIKELRLIKVMTQDGRYRYAPFSKTENVVYNKLMTIFAESYVSSDYANNIVVVKTLPGMAQASASAIDSLNWPEIVGSIAGDDTVMIVCRAEKIAEELVNKFDKMAKMNKDNK</sequence>
<organism evidence="11 12">
    <name type="scientific">Acetivibrio clariflavus (strain DSM 19732 / NBRC 101661 / EBR45)</name>
    <name type="common">Clostridium clariflavum</name>
    <dbReference type="NCBI Taxonomy" id="720554"/>
    <lineage>
        <taxon>Bacteria</taxon>
        <taxon>Bacillati</taxon>
        <taxon>Bacillota</taxon>
        <taxon>Clostridia</taxon>
        <taxon>Eubacteriales</taxon>
        <taxon>Oscillospiraceae</taxon>
        <taxon>Acetivibrio</taxon>
    </lineage>
</organism>
<evidence type="ECO:0000313" key="12">
    <source>
        <dbReference type="Proteomes" id="UP000005435"/>
    </source>
</evidence>
<dbReference type="PANTHER" id="PTHR34471">
    <property type="entry name" value="ARGININE REPRESSOR"/>
    <property type="match status" value="1"/>
</dbReference>
<evidence type="ECO:0000256" key="1">
    <source>
        <dbReference type="ARBA" id="ARBA00004496"/>
    </source>
</evidence>
<dbReference type="InterPro" id="IPR036251">
    <property type="entry name" value="Arg_repress_C_sf"/>
</dbReference>
<evidence type="ECO:0000313" key="11">
    <source>
        <dbReference type="EMBL" id="AEV68634.1"/>
    </source>
</evidence>
<feature type="domain" description="Arginine repressor C-terminal" evidence="10">
    <location>
        <begin position="79"/>
        <end position="145"/>
    </location>
</feature>
<dbReference type="GO" id="GO:0034618">
    <property type="term" value="F:arginine binding"/>
    <property type="evidence" value="ECO:0007669"/>
    <property type="project" value="InterPro"/>
</dbReference>
<keyword evidence="3 7" id="KW-0963">Cytoplasm</keyword>
<keyword evidence="12" id="KW-1185">Reference proteome</keyword>
<dbReference type="KEGG" id="ccl:Clocl_2036"/>
<feature type="domain" description="Arginine repressor DNA-binding" evidence="9">
    <location>
        <begin position="2"/>
        <end position="62"/>
    </location>
</feature>
<accession>G8LW30</accession>
<dbReference type="SUPFAM" id="SSF46785">
    <property type="entry name" value="Winged helix' DNA-binding domain"/>
    <property type="match status" value="1"/>
</dbReference>
<dbReference type="GO" id="GO:0003677">
    <property type="term" value="F:DNA binding"/>
    <property type="evidence" value="ECO:0007669"/>
    <property type="project" value="UniProtKB-KW"/>
</dbReference>
<comment type="similarity">
    <text evidence="2 7">Belongs to the ArgR family.</text>
</comment>
<dbReference type="NCBIfam" id="TIGR01529">
    <property type="entry name" value="argR_whole"/>
    <property type="match status" value="1"/>
</dbReference>
<gene>
    <name evidence="7" type="primary">argR</name>
    <name evidence="11" type="ordered locus">Clocl_2036</name>
</gene>
<dbReference type="OrthoDB" id="9807089at2"/>
<evidence type="ECO:0000259" key="10">
    <source>
        <dbReference type="Pfam" id="PF02863"/>
    </source>
</evidence>
<reference evidence="12" key="1">
    <citation type="submission" date="2011-12" db="EMBL/GenBank/DDBJ databases">
        <title>Complete sequence of Clostridium clariflavum DSM 19732.</title>
        <authorList>
            <consortium name="US DOE Joint Genome Institute"/>
            <person name="Lucas S."/>
            <person name="Han J."/>
            <person name="Lapidus A."/>
            <person name="Cheng J.-F."/>
            <person name="Goodwin L."/>
            <person name="Pitluck S."/>
            <person name="Peters L."/>
            <person name="Teshima H."/>
            <person name="Detter J.C."/>
            <person name="Han C."/>
            <person name="Tapia R."/>
            <person name="Land M."/>
            <person name="Hauser L."/>
            <person name="Kyrpides N."/>
            <person name="Ivanova N."/>
            <person name="Pagani I."/>
            <person name="Kitzmiller T."/>
            <person name="Lynd L."/>
            <person name="Izquierdo J."/>
            <person name="Woyke T."/>
        </authorList>
    </citation>
    <scope>NUCLEOTIDE SEQUENCE [LARGE SCALE GENOMIC DNA]</scope>
    <source>
        <strain evidence="12">DSM 19732 / NBRC 101661 / EBR45</strain>
    </source>
</reference>
<evidence type="ECO:0000256" key="2">
    <source>
        <dbReference type="ARBA" id="ARBA00008316"/>
    </source>
</evidence>
<dbReference type="SUPFAM" id="SSF55252">
    <property type="entry name" value="C-terminal domain of arginine repressor"/>
    <property type="match status" value="1"/>
</dbReference>
<keyword evidence="4 7" id="KW-0805">Transcription regulation</keyword>
<evidence type="ECO:0000256" key="6">
    <source>
        <dbReference type="ARBA" id="ARBA00023163"/>
    </source>
</evidence>
<dbReference type="Pfam" id="PF01316">
    <property type="entry name" value="Arg_repressor"/>
    <property type="match status" value="1"/>
</dbReference>
<dbReference type="GO" id="GO:0005737">
    <property type="term" value="C:cytoplasm"/>
    <property type="evidence" value="ECO:0007669"/>
    <property type="project" value="UniProtKB-SubCell"/>
</dbReference>
<dbReference type="Proteomes" id="UP000005435">
    <property type="component" value="Chromosome"/>
</dbReference>
<dbReference type="eggNOG" id="COG1438">
    <property type="taxonomic scope" value="Bacteria"/>
</dbReference>
<reference evidence="11 12" key="2">
    <citation type="journal article" date="2012" name="Stand. Genomic Sci.">
        <title>Complete Genome Sequence of Clostridium clariflavum DSM 19732.</title>
        <authorList>
            <person name="Izquierdo J.A."/>
            <person name="Goodwin L."/>
            <person name="Davenport K.W."/>
            <person name="Teshima H."/>
            <person name="Bruce D."/>
            <person name="Detter C."/>
            <person name="Tapia R."/>
            <person name="Han S."/>
            <person name="Land M."/>
            <person name="Hauser L."/>
            <person name="Jeffries C.D."/>
            <person name="Han J."/>
            <person name="Pitluck S."/>
            <person name="Nolan M."/>
            <person name="Chen A."/>
            <person name="Huntemann M."/>
            <person name="Mavromatis K."/>
            <person name="Mikhailova N."/>
            <person name="Liolios K."/>
            <person name="Woyke T."/>
            <person name="Lynd L.R."/>
        </authorList>
    </citation>
    <scope>NUCLEOTIDE SEQUENCE [LARGE SCALE GENOMIC DNA]</scope>
    <source>
        <strain evidence="12">DSM 19732 / NBRC 101661 / EBR45</strain>
    </source>
</reference>
<comment type="subcellular location">
    <subcellularLocation>
        <location evidence="1 7">Cytoplasm</location>
    </subcellularLocation>
</comment>
<proteinExistence type="inferred from homology"/>
<protein>
    <recommendedName>
        <fullName evidence="7 8">Arginine repressor</fullName>
    </recommendedName>
</protein>
<evidence type="ECO:0000256" key="4">
    <source>
        <dbReference type="ARBA" id="ARBA00023015"/>
    </source>
</evidence>
<keyword evidence="5 7" id="KW-0238">DNA-binding</keyword>
<dbReference type="STRING" id="720554.Clocl_2036"/>